<evidence type="ECO:0000313" key="3">
    <source>
        <dbReference type="EMBL" id="RZB60446.1"/>
    </source>
</evidence>
<gene>
    <name evidence="3" type="ORF">D0Y65_043287</name>
    <name evidence="2" type="ORF">glysoja_040395</name>
</gene>
<protein>
    <recommendedName>
        <fullName evidence="5">S-protein homolog</fullName>
    </recommendedName>
</protein>
<dbReference type="EMBL" id="QZWG01000016">
    <property type="protein sequence ID" value="RZB60446.1"/>
    <property type="molecule type" value="Genomic_DNA"/>
</dbReference>
<reference evidence="3 4" key="2">
    <citation type="submission" date="2018-09" db="EMBL/GenBank/DDBJ databases">
        <title>A high-quality reference genome of wild soybean provides a powerful tool to mine soybean genomes.</title>
        <authorList>
            <person name="Xie M."/>
            <person name="Chung C.Y.L."/>
            <person name="Li M.-W."/>
            <person name="Wong F.-L."/>
            <person name="Chan T.-F."/>
            <person name="Lam H.-M."/>
        </authorList>
    </citation>
    <scope>NUCLEOTIDE SEQUENCE [LARGE SCALE GENOMIC DNA]</scope>
    <source>
        <strain evidence="4">cv. W05</strain>
        <tissue evidence="3">Hypocotyl of etiolated seedlings</tissue>
    </source>
</reference>
<dbReference type="Proteomes" id="UP000053555">
    <property type="component" value="Unassembled WGS sequence"/>
</dbReference>
<reference evidence="2" key="1">
    <citation type="submission" date="2014-07" db="EMBL/GenBank/DDBJ databases">
        <title>Identification of a novel salt tolerance gene in wild soybean by whole-genome sequencing.</title>
        <authorList>
            <person name="Lam H.-M."/>
            <person name="Qi X."/>
            <person name="Li M.-W."/>
            <person name="Liu X."/>
            <person name="Xie M."/>
            <person name="Ni M."/>
            <person name="Xu X."/>
        </authorList>
    </citation>
    <scope>NUCLEOTIDE SEQUENCE [LARGE SCALE GENOMIC DNA]</scope>
    <source>
        <tissue evidence="2">Root</tissue>
    </source>
</reference>
<organism evidence="2">
    <name type="scientific">Glycine soja</name>
    <name type="common">Wild soybean</name>
    <dbReference type="NCBI Taxonomy" id="3848"/>
    <lineage>
        <taxon>Eukaryota</taxon>
        <taxon>Viridiplantae</taxon>
        <taxon>Streptophyta</taxon>
        <taxon>Embryophyta</taxon>
        <taxon>Tracheophyta</taxon>
        <taxon>Spermatophyta</taxon>
        <taxon>Magnoliopsida</taxon>
        <taxon>eudicotyledons</taxon>
        <taxon>Gunneridae</taxon>
        <taxon>Pentapetalae</taxon>
        <taxon>rosids</taxon>
        <taxon>fabids</taxon>
        <taxon>Fabales</taxon>
        <taxon>Fabaceae</taxon>
        <taxon>Papilionoideae</taxon>
        <taxon>50 kb inversion clade</taxon>
        <taxon>NPAAA clade</taxon>
        <taxon>indigoferoid/millettioid clade</taxon>
        <taxon>Phaseoleae</taxon>
        <taxon>Glycine</taxon>
        <taxon>Glycine subgen. Soja</taxon>
    </lineage>
</organism>
<evidence type="ECO:0008006" key="5">
    <source>
        <dbReference type="Google" id="ProtNLM"/>
    </source>
</evidence>
<dbReference type="EMBL" id="KN640422">
    <property type="protein sequence ID" value="KHN47649.1"/>
    <property type="molecule type" value="Genomic_DNA"/>
</dbReference>
<evidence type="ECO:0000313" key="2">
    <source>
        <dbReference type="EMBL" id="KHN47649.1"/>
    </source>
</evidence>
<dbReference type="AlphaFoldDB" id="A0A0B2SSZ9"/>
<name>A0A0B2SSZ9_GLYSO</name>
<feature type="transmembrane region" description="Helical" evidence="1">
    <location>
        <begin position="21"/>
        <end position="41"/>
    </location>
</feature>
<keyword evidence="1" id="KW-1133">Transmembrane helix</keyword>
<keyword evidence="1" id="KW-0472">Membrane</keyword>
<accession>A0A0B2SSZ9</accession>
<evidence type="ECO:0000256" key="1">
    <source>
        <dbReference type="SAM" id="Phobius"/>
    </source>
</evidence>
<keyword evidence="4" id="KW-1185">Reference proteome</keyword>
<keyword evidence="1" id="KW-0812">Transmembrane</keyword>
<evidence type="ECO:0000313" key="4">
    <source>
        <dbReference type="Proteomes" id="UP000289340"/>
    </source>
</evidence>
<sequence length="184" mass="21472">MALIKERSVDKAIANIPTNTLVKIILTLMLFSHVINAWNIGCLGARKYNLFFENRMADDIPGYDMQKNELQIKCDYSRARWLTLSPNGSITRCGGWFWDPTIACYLRLTNSTNSDINSIWRHIFVAFKDDDKAYACKKEKECRWQIRKYNIYLYSPAENRYIKRDYLDDACRKSLKACFLGPGN</sequence>
<dbReference type="Proteomes" id="UP000289340">
    <property type="component" value="Chromosome 16"/>
</dbReference>
<proteinExistence type="predicted"/>